<evidence type="ECO:0000256" key="5">
    <source>
        <dbReference type="ARBA" id="ARBA00023136"/>
    </source>
</evidence>
<feature type="region of interest" description="Disordered" evidence="10">
    <location>
        <begin position="334"/>
        <end position="356"/>
    </location>
</feature>
<dbReference type="SUPFAM" id="SSF48726">
    <property type="entry name" value="Immunoglobulin"/>
    <property type="match status" value="1"/>
</dbReference>
<dbReference type="InterPro" id="IPR013783">
    <property type="entry name" value="Ig-like_fold"/>
</dbReference>
<comment type="subcellular location">
    <subcellularLocation>
        <location evidence="1">Membrane</location>
        <topology evidence="1">Single-pass type I membrane protein</topology>
    </subcellularLocation>
</comment>
<dbReference type="GO" id="GO:0001786">
    <property type="term" value="F:phosphatidylserine binding"/>
    <property type="evidence" value="ECO:0007669"/>
    <property type="project" value="TreeGrafter"/>
</dbReference>
<accession>G3WPU9</accession>
<evidence type="ECO:0000256" key="6">
    <source>
        <dbReference type="ARBA" id="ARBA00023157"/>
    </source>
</evidence>
<reference evidence="14" key="3">
    <citation type="submission" date="2025-09" db="UniProtKB">
        <authorList>
            <consortium name="Ensembl"/>
        </authorList>
    </citation>
    <scope>IDENTIFICATION</scope>
</reference>
<feature type="region of interest" description="Disordered" evidence="10">
    <location>
        <begin position="130"/>
        <end position="154"/>
    </location>
</feature>
<protein>
    <recommendedName>
        <fullName evidence="13">Ig-like domain-containing protein</fullName>
    </recommendedName>
</protein>
<proteinExistence type="inferred from homology"/>
<dbReference type="Proteomes" id="UP000007648">
    <property type="component" value="Unassembled WGS sequence"/>
</dbReference>
<dbReference type="KEGG" id="shr:100930663"/>
<organism evidence="14 15">
    <name type="scientific">Sarcophilus harrisii</name>
    <name type="common">Tasmanian devil</name>
    <name type="synonym">Sarcophilus laniarius</name>
    <dbReference type="NCBI Taxonomy" id="9305"/>
    <lineage>
        <taxon>Eukaryota</taxon>
        <taxon>Metazoa</taxon>
        <taxon>Chordata</taxon>
        <taxon>Craniata</taxon>
        <taxon>Vertebrata</taxon>
        <taxon>Euteleostomi</taxon>
        <taxon>Mammalia</taxon>
        <taxon>Metatheria</taxon>
        <taxon>Dasyuromorphia</taxon>
        <taxon>Dasyuridae</taxon>
        <taxon>Sarcophilus</taxon>
    </lineage>
</organism>
<evidence type="ECO:0000313" key="15">
    <source>
        <dbReference type="Proteomes" id="UP000007648"/>
    </source>
</evidence>
<dbReference type="Pfam" id="PF07686">
    <property type="entry name" value="V-set"/>
    <property type="match status" value="1"/>
</dbReference>
<evidence type="ECO:0000256" key="11">
    <source>
        <dbReference type="SAM" id="Phobius"/>
    </source>
</evidence>
<evidence type="ECO:0000256" key="8">
    <source>
        <dbReference type="ARBA" id="ARBA00023319"/>
    </source>
</evidence>
<dbReference type="AlphaFoldDB" id="G3WPU9"/>
<evidence type="ECO:0000256" key="7">
    <source>
        <dbReference type="ARBA" id="ARBA00023180"/>
    </source>
</evidence>
<sequence>MTSGMLLFWMVIELCLTQAISKTVTGFLGHSVQLPCFYSVTDRQNHVMCWGKDKCPNNKCNGEIVRTDGRRMTWSKSSKYQLQGNIGRGDVTLTIKNTNIGDSGTYCCRIEVPGWFNDIKKEIVLRLEKGPTTTTHRTTTTHLTTTQPATTTHLTTTQPATTTQLTTAQPATATQLTTTQPATATQLATTPLPDITVHPATTTCPPTTATTALQITTSFIPNLTTIMTHQLTSVTLKSTTATLPLKSTSNQVITPTSSPLPLTEVAPGTTETSFQQNDSEFEKVTAFGDPELLMIIVPLVGFVILLMLLAFILRGKIIRKNYSDAHKRINNAGEVNNTLSTPPGRTEEDEEGLFTL</sequence>
<keyword evidence="7" id="KW-0325">Glycoprotein</keyword>
<dbReference type="GeneTree" id="ENSGT00940000161609"/>
<keyword evidence="5 11" id="KW-0472">Membrane</keyword>
<dbReference type="SMART" id="SM00409">
    <property type="entry name" value="IG"/>
    <property type="match status" value="1"/>
</dbReference>
<dbReference type="PANTHER" id="PTHR46608:SF3">
    <property type="entry name" value="T-CELL IMMUNOGLOBULIN AND MUCIN DOMAIN-CONTAINING PROTEIN 4"/>
    <property type="match status" value="1"/>
</dbReference>
<feature type="signal peptide" evidence="12">
    <location>
        <begin position="1"/>
        <end position="19"/>
    </location>
</feature>
<dbReference type="PROSITE" id="PS50835">
    <property type="entry name" value="IG_LIKE"/>
    <property type="match status" value="1"/>
</dbReference>
<keyword evidence="4 11" id="KW-1133">Transmembrane helix</keyword>
<evidence type="ECO:0000256" key="9">
    <source>
        <dbReference type="ARBA" id="ARBA00038203"/>
    </source>
</evidence>
<keyword evidence="15" id="KW-1185">Reference proteome</keyword>
<feature type="transmembrane region" description="Helical" evidence="11">
    <location>
        <begin position="292"/>
        <end position="313"/>
    </location>
</feature>
<dbReference type="InterPro" id="IPR007110">
    <property type="entry name" value="Ig-like_dom"/>
</dbReference>
<dbReference type="InterPro" id="IPR003599">
    <property type="entry name" value="Ig_sub"/>
</dbReference>
<dbReference type="FunCoup" id="G3WPU9">
    <property type="interactions" value="139"/>
</dbReference>
<keyword evidence="8" id="KW-0393">Immunoglobulin domain</keyword>
<dbReference type="GO" id="GO:0043277">
    <property type="term" value="P:apoptotic cell clearance"/>
    <property type="evidence" value="ECO:0007669"/>
    <property type="project" value="TreeGrafter"/>
</dbReference>
<dbReference type="PANTHER" id="PTHR46608">
    <property type="entry name" value="T-CELL IMMUNOGLOBULIN AND MUCIN DOMAIN-CONTAINING PROTEIN 4"/>
    <property type="match status" value="1"/>
</dbReference>
<dbReference type="OMA" id="HTDGTKV"/>
<evidence type="ECO:0000256" key="10">
    <source>
        <dbReference type="SAM" id="MobiDB-lite"/>
    </source>
</evidence>
<dbReference type="FunFam" id="2.60.40.10:FF:000774">
    <property type="entry name" value="Hepatitis A virus cellular receptor 1"/>
    <property type="match status" value="1"/>
</dbReference>
<keyword evidence="3 12" id="KW-0732">Signal</keyword>
<reference evidence="14" key="2">
    <citation type="submission" date="2025-08" db="UniProtKB">
        <authorList>
            <consortium name="Ensembl"/>
        </authorList>
    </citation>
    <scope>IDENTIFICATION</scope>
</reference>
<evidence type="ECO:0000256" key="3">
    <source>
        <dbReference type="ARBA" id="ARBA00022729"/>
    </source>
</evidence>
<dbReference type="HOGENOM" id="CLU_047504_0_1_1"/>
<evidence type="ECO:0000259" key="13">
    <source>
        <dbReference type="PROSITE" id="PS50835"/>
    </source>
</evidence>
<evidence type="ECO:0000256" key="1">
    <source>
        <dbReference type="ARBA" id="ARBA00004479"/>
    </source>
</evidence>
<keyword evidence="2 11" id="KW-0812">Transmembrane</keyword>
<evidence type="ECO:0000313" key="14">
    <source>
        <dbReference type="Ensembl" id="ENSSHAP00000017454.1"/>
    </source>
</evidence>
<dbReference type="STRING" id="9305.ENSSHAP00000017454"/>
<keyword evidence="6" id="KW-1015">Disulfide bond</keyword>
<dbReference type="InterPro" id="IPR013106">
    <property type="entry name" value="Ig_V-set"/>
</dbReference>
<evidence type="ECO:0000256" key="12">
    <source>
        <dbReference type="SAM" id="SignalP"/>
    </source>
</evidence>
<dbReference type="InParanoid" id="G3WPU9"/>
<reference evidence="14 15" key="1">
    <citation type="journal article" date="2011" name="Proc. Natl. Acad. Sci. U.S.A.">
        <title>Genetic diversity and population structure of the endangered marsupial Sarcophilus harrisii (Tasmanian devil).</title>
        <authorList>
            <person name="Miller W."/>
            <person name="Hayes V.M."/>
            <person name="Ratan A."/>
            <person name="Petersen D.C."/>
            <person name="Wittekindt N.E."/>
            <person name="Miller J."/>
            <person name="Walenz B."/>
            <person name="Knight J."/>
            <person name="Qi J."/>
            <person name="Zhao F."/>
            <person name="Wang Q."/>
            <person name="Bedoya-Reina O.C."/>
            <person name="Katiyar N."/>
            <person name="Tomsho L.P."/>
            <person name="Kasson L.M."/>
            <person name="Hardie R.A."/>
            <person name="Woodbridge P."/>
            <person name="Tindall E.A."/>
            <person name="Bertelsen M.F."/>
            <person name="Dixon D."/>
            <person name="Pyecroft S."/>
            <person name="Helgen K.M."/>
            <person name="Lesk A.M."/>
            <person name="Pringle T.H."/>
            <person name="Patterson N."/>
            <person name="Zhang Y."/>
            <person name="Kreiss A."/>
            <person name="Woods G.M."/>
            <person name="Jones M.E."/>
            <person name="Schuster S.C."/>
        </authorList>
    </citation>
    <scope>NUCLEOTIDE SEQUENCE [LARGE SCALE GENOMIC DNA]</scope>
</reference>
<feature type="compositionally biased region" description="Polar residues" evidence="10">
    <location>
        <begin position="334"/>
        <end position="343"/>
    </location>
</feature>
<dbReference type="GeneID" id="100930663"/>
<feature type="domain" description="Ig-like" evidence="13">
    <location>
        <begin position="35"/>
        <end position="111"/>
    </location>
</feature>
<feature type="compositionally biased region" description="Low complexity" evidence="10">
    <location>
        <begin position="131"/>
        <end position="154"/>
    </location>
</feature>
<evidence type="ECO:0000256" key="2">
    <source>
        <dbReference type="ARBA" id="ARBA00022692"/>
    </source>
</evidence>
<name>G3WPU9_SARHA</name>
<dbReference type="Gene3D" id="2.60.40.10">
    <property type="entry name" value="Immunoglobulins"/>
    <property type="match status" value="1"/>
</dbReference>
<gene>
    <name evidence="14" type="primary">LOC100930663</name>
</gene>
<comment type="similarity">
    <text evidence="9">Belongs to the immunoglobulin superfamily. TIM family.</text>
</comment>
<feature type="compositionally biased region" description="Acidic residues" evidence="10">
    <location>
        <begin position="347"/>
        <end position="356"/>
    </location>
</feature>
<dbReference type="RefSeq" id="XP_012407464.1">
    <property type="nucleotide sequence ID" value="XM_012552010.3"/>
</dbReference>
<feature type="compositionally biased region" description="Polar residues" evidence="10">
    <location>
        <begin position="250"/>
        <end position="260"/>
    </location>
</feature>
<dbReference type="Ensembl" id="ENSSHAT00000017599.2">
    <property type="protein sequence ID" value="ENSSHAP00000017454.1"/>
    <property type="gene ID" value="ENSSHAG00000014830.2"/>
</dbReference>
<feature type="chain" id="PRO_5003459455" description="Ig-like domain-containing protein" evidence="12">
    <location>
        <begin position="20"/>
        <end position="356"/>
    </location>
</feature>
<evidence type="ECO:0000256" key="4">
    <source>
        <dbReference type="ARBA" id="ARBA00022989"/>
    </source>
</evidence>
<dbReference type="GO" id="GO:0060097">
    <property type="term" value="P:cytoskeletal rearrangement involved in phagocytosis, engulfment"/>
    <property type="evidence" value="ECO:0007669"/>
    <property type="project" value="TreeGrafter"/>
</dbReference>
<dbReference type="eggNOG" id="ENOG502S1A2">
    <property type="taxonomic scope" value="Eukaryota"/>
</dbReference>
<dbReference type="GO" id="GO:0016020">
    <property type="term" value="C:membrane"/>
    <property type="evidence" value="ECO:0007669"/>
    <property type="project" value="UniProtKB-SubCell"/>
</dbReference>
<dbReference type="OrthoDB" id="434099at2759"/>
<dbReference type="InterPro" id="IPR036179">
    <property type="entry name" value="Ig-like_dom_sf"/>
</dbReference>
<feature type="region of interest" description="Disordered" evidence="10">
    <location>
        <begin position="250"/>
        <end position="273"/>
    </location>
</feature>